<accession>A0AA38WJA4</accession>
<dbReference type="SUPFAM" id="SSF49599">
    <property type="entry name" value="TRAF domain-like"/>
    <property type="match status" value="2"/>
</dbReference>
<protein>
    <recommendedName>
        <fullName evidence="1">MATH domain-containing protein</fullName>
    </recommendedName>
</protein>
<keyword evidence="3" id="KW-1185">Reference proteome</keyword>
<proteinExistence type="predicted"/>
<comment type="caution">
    <text evidence="2">The sequence shown here is derived from an EMBL/GenBank/DDBJ whole genome shotgun (WGS) entry which is preliminary data.</text>
</comment>
<evidence type="ECO:0000313" key="3">
    <source>
        <dbReference type="Proteomes" id="UP001172457"/>
    </source>
</evidence>
<dbReference type="CDD" id="cd00121">
    <property type="entry name" value="MATH"/>
    <property type="match status" value="2"/>
</dbReference>
<dbReference type="PANTHER" id="PTHR46162:SF40">
    <property type="entry name" value="TRAF-LIKE FAMILY PROTEIN"/>
    <property type="match status" value="1"/>
</dbReference>
<sequence length="307" mass="35759">MLVSKRKHEPSHYMFKIESFSLLLDQSPRTKIESDVFEASGHKWKLELYPNGNEMKKVGNDQMSLYLIICDTESLPKGWEVCVDVSFFLYDHTQHNYATFQDIENGNRTKFHEKKMKWGFDKLISLESFKKSENGYLENDSCVFGAEVFAVTEYAQKDRCLSMIKPPPNLKPYIWIIDNISSLTEGPDLYSGIFKACKVNWKLHTRFKKSVISVGKYLAIFLEIHDADLLPVGWKVYARYKLRLKNQSDKGEMEEELKLGYWFDESHVSCGAPCFMPFSKNEKETLLNGRLIVEAEILYVGMFRNFI</sequence>
<dbReference type="EMBL" id="JARYMX010000004">
    <property type="protein sequence ID" value="KAJ9551959.1"/>
    <property type="molecule type" value="Genomic_DNA"/>
</dbReference>
<dbReference type="Pfam" id="PF22486">
    <property type="entry name" value="MATH_2"/>
    <property type="match status" value="2"/>
</dbReference>
<dbReference type="PANTHER" id="PTHR46162">
    <property type="entry name" value="TRAF-LIKE FAMILY PROTEIN"/>
    <property type="match status" value="1"/>
</dbReference>
<dbReference type="InterPro" id="IPR002083">
    <property type="entry name" value="MATH/TRAF_dom"/>
</dbReference>
<dbReference type="Proteomes" id="UP001172457">
    <property type="component" value="Chromosome 4"/>
</dbReference>
<organism evidence="2 3">
    <name type="scientific">Centaurea solstitialis</name>
    <name type="common">yellow star-thistle</name>
    <dbReference type="NCBI Taxonomy" id="347529"/>
    <lineage>
        <taxon>Eukaryota</taxon>
        <taxon>Viridiplantae</taxon>
        <taxon>Streptophyta</taxon>
        <taxon>Embryophyta</taxon>
        <taxon>Tracheophyta</taxon>
        <taxon>Spermatophyta</taxon>
        <taxon>Magnoliopsida</taxon>
        <taxon>eudicotyledons</taxon>
        <taxon>Gunneridae</taxon>
        <taxon>Pentapetalae</taxon>
        <taxon>asterids</taxon>
        <taxon>campanulids</taxon>
        <taxon>Asterales</taxon>
        <taxon>Asteraceae</taxon>
        <taxon>Carduoideae</taxon>
        <taxon>Cardueae</taxon>
        <taxon>Centaureinae</taxon>
        <taxon>Centaurea</taxon>
    </lineage>
</organism>
<name>A0AA38WJA4_9ASTR</name>
<evidence type="ECO:0000259" key="1">
    <source>
        <dbReference type="PROSITE" id="PS50144"/>
    </source>
</evidence>
<reference evidence="2" key="1">
    <citation type="submission" date="2023-03" db="EMBL/GenBank/DDBJ databases">
        <title>Chromosome-scale reference genome and RAD-based genetic map of yellow starthistle (Centaurea solstitialis) reveal putative structural variation and QTLs associated with invader traits.</title>
        <authorList>
            <person name="Reatini B."/>
            <person name="Cang F.A."/>
            <person name="Jiang Q."/>
            <person name="Mckibben M.T.W."/>
            <person name="Barker M.S."/>
            <person name="Rieseberg L.H."/>
            <person name="Dlugosch K.M."/>
        </authorList>
    </citation>
    <scope>NUCLEOTIDE SEQUENCE</scope>
    <source>
        <strain evidence="2">CAN-66</strain>
        <tissue evidence="2">Leaf</tissue>
    </source>
</reference>
<dbReference type="PROSITE" id="PS50144">
    <property type="entry name" value="MATH"/>
    <property type="match status" value="2"/>
</dbReference>
<gene>
    <name evidence="2" type="ORF">OSB04_016004</name>
</gene>
<dbReference type="AlphaFoldDB" id="A0AA38WJA4"/>
<feature type="domain" description="MATH" evidence="1">
    <location>
        <begin position="10"/>
        <end position="148"/>
    </location>
</feature>
<dbReference type="Gene3D" id="2.60.210.10">
    <property type="entry name" value="Apoptosis, Tumor Necrosis Factor Receptor Associated Protein 2, Chain A"/>
    <property type="match status" value="2"/>
</dbReference>
<feature type="domain" description="MATH" evidence="1">
    <location>
        <begin position="170"/>
        <end position="297"/>
    </location>
</feature>
<evidence type="ECO:0000313" key="2">
    <source>
        <dbReference type="EMBL" id="KAJ9551959.1"/>
    </source>
</evidence>
<dbReference type="InterPro" id="IPR008974">
    <property type="entry name" value="TRAF-like"/>
</dbReference>
<dbReference type="SMART" id="SM00061">
    <property type="entry name" value="MATH"/>
    <property type="match status" value="2"/>
</dbReference>